<dbReference type="RefSeq" id="WP_134130364.1">
    <property type="nucleotide sequence ID" value="NZ_SODU01000002.1"/>
</dbReference>
<accession>A0ABY2FG27</accession>
<keyword evidence="2" id="KW-1185">Reference proteome</keyword>
<gene>
    <name evidence="1" type="ORF">EV137_4147</name>
</gene>
<comment type="caution">
    <text evidence="1">The sequence shown here is derived from an EMBL/GenBank/DDBJ whole genome shotgun (WGS) entry which is preliminary data.</text>
</comment>
<dbReference type="Proteomes" id="UP000295060">
    <property type="component" value="Unassembled WGS sequence"/>
</dbReference>
<dbReference type="Gene3D" id="3.40.50.1010">
    <property type="entry name" value="5'-nuclease"/>
    <property type="match status" value="1"/>
</dbReference>
<proteinExistence type="predicted"/>
<sequence>MRVGVYVDGYNLYYGGRDWCGRSQPGWRWLDIRQMIDGILVRKSGWSTATIHRLVYCTARIDARTNPSGQFDQDTYLKALRSSGCVDHIEYGKYVARTKTAPLATKDRQGRPVVVTSGWPVMVQDSSSQPVPNAQFLVSVLNTEEKGSDVNVASHLLIDALTSAVDAAVIVSNDSDLKFPIQEARKRVPVGVINPTKSYLAGDLKGRPTDGVGGHWWYRLDASDFTSSQFPLQVGNYACPAGW</sequence>
<evidence type="ECO:0000313" key="1">
    <source>
        <dbReference type="EMBL" id="TDW90334.1"/>
    </source>
</evidence>
<name>A0ABY2FG27_9ACTN</name>
<reference evidence="1 2" key="1">
    <citation type="submission" date="2019-03" db="EMBL/GenBank/DDBJ databases">
        <title>Genomic Encyclopedia of Type Strains, Phase III (KMG-III): the genomes of soil and plant-associated and newly described type strains.</title>
        <authorList>
            <person name="Whitman W."/>
        </authorList>
    </citation>
    <scope>NUCLEOTIDE SEQUENCE [LARGE SCALE GENOMIC DNA]</scope>
    <source>
        <strain evidence="1 2">VKMAc-2574</strain>
    </source>
</reference>
<dbReference type="CDD" id="cd18722">
    <property type="entry name" value="PIN_NicB-like"/>
    <property type="match status" value="1"/>
</dbReference>
<evidence type="ECO:0000313" key="2">
    <source>
        <dbReference type="Proteomes" id="UP000295060"/>
    </source>
</evidence>
<protein>
    <submittedName>
        <fullName evidence="1">NYN domain-containing protein</fullName>
    </submittedName>
</protein>
<dbReference type="EMBL" id="SODU01000002">
    <property type="protein sequence ID" value="TDW90334.1"/>
    <property type="molecule type" value="Genomic_DNA"/>
</dbReference>
<organism evidence="1 2">
    <name type="scientific">Kribbella pratensis</name>
    <dbReference type="NCBI Taxonomy" id="2512112"/>
    <lineage>
        <taxon>Bacteria</taxon>
        <taxon>Bacillati</taxon>
        <taxon>Actinomycetota</taxon>
        <taxon>Actinomycetes</taxon>
        <taxon>Propionibacteriales</taxon>
        <taxon>Kribbellaceae</taxon>
        <taxon>Kribbella</taxon>
    </lineage>
</organism>